<keyword evidence="3" id="KW-0158">Chromosome</keyword>
<comment type="subcellular location">
    <subcellularLocation>
        <location evidence="2">Chromosome</location>
        <location evidence="2">Centromere</location>
        <location evidence="2">Kinetochore</location>
    </subcellularLocation>
    <subcellularLocation>
        <location evidence="1">Nucleus</location>
    </subcellularLocation>
</comment>
<evidence type="ECO:0000256" key="2">
    <source>
        <dbReference type="ARBA" id="ARBA00004629"/>
    </source>
</evidence>
<dbReference type="PANTHER" id="PTHR15459">
    <property type="entry name" value="POLYAMINE-MODULATED FACTOR 1"/>
    <property type="match status" value="1"/>
</dbReference>
<keyword evidence="9" id="KW-0137">Centromere</keyword>
<evidence type="ECO:0000256" key="4">
    <source>
        <dbReference type="ARBA" id="ARBA00022618"/>
    </source>
</evidence>
<dbReference type="GO" id="GO:0051301">
    <property type="term" value="P:cell division"/>
    <property type="evidence" value="ECO:0007669"/>
    <property type="project" value="UniProtKB-KW"/>
</dbReference>
<evidence type="ECO:0000256" key="10">
    <source>
        <dbReference type="SAM" id="MobiDB-lite"/>
    </source>
</evidence>
<dbReference type="RefSeq" id="XP_052949043.1">
    <property type="nucleotide sequence ID" value="XM_053087805.1"/>
</dbReference>
<dbReference type="Proteomes" id="UP001164286">
    <property type="component" value="Unassembled WGS sequence"/>
</dbReference>
<feature type="region of interest" description="Disordered" evidence="10">
    <location>
        <begin position="153"/>
        <end position="210"/>
    </location>
</feature>
<feature type="region of interest" description="Disordered" evidence="10">
    <location>
        <begin position="1"/>
        <end position="87"/>
    </location>
</feature>
<organism evidence="11 12">
    <name type="scientific">Dioszegia hungarica</name>
    <dbReference type="NCBI Taxonomy" id="4972"/>
    <lineage>
        <taxon>Eukaryota</taxon>
        <taxon>Fungi</taxon>
        <taxon>Dikarya</taxon>
        <taxon>Basidiomycota</taxon>
        <taxon>Agaricomycotina</taxon>
        <taxon>Tremellomycetes</taxon>
        <taxon>Tremellales</taxon>
        <taxon>Bulleribasidiaceae</taxon>
        <taxon>Dioszegia</taxon>
    </lineage>
</organism>
<evidence type="ECO:0000256" key="9">
    <source>
        <dbReference type="ARBA" id="ARBA00023328"/>
    </source>
</evidence>
<proteinExistence type="predicted"/>
<keyword evidence="4" id="KW-0132">Cell division</keyword>
<sequence length="431" mass="46356">MPALQRTPPQRVGRSPAKPYAAVPKPASPAPESNTTPTRARAPIARPDEGHAAALPPTSPFVPRVQKVMRTPPGGSALSSSSMGPPPVPLIFPPRETPITAPDVDMAEVRNDTDMFVEEQIAAGTSTAPRRSIYPAIPPSVDVPSTHLAAAEVPASTTPTISPQPRRSTTLIHSPPKPAPIIPSTTEAGPSTQPSIAAAATPAPRTPRSRRTAIAAPMEDPVPLMEVEEASQWGKRYSITLDTLQLAIKNAAGKWTRRDLEGIFPLLAAKFPQELRQIHADASTSMQKRIGSEAKILFEHYKVGRAMQMLDGVVRDAQEYGAESKDVRLDAWRPDLSPEALTAAANLGLYDEAYDRLKTEYLALHADCSTRFSSIQAKQAQLAELESSVSESVTELDQTLQALNGFPTGEMKDWAETTMGRLEGGRVVEKA</sequence>
<comment type="caution">
    <text evidence="11">The sequence shown here is derived from an EMBL/GenBank/DDBJ whole genome shotgun (WGS) entry which is preliminary data.</text>
</comment>
<evidence type="ECO:0000256" key="7">
    <source>
        <dbReference type="ARBA" id="ARBA00023242"/>
    </source>
</evidence>
<evidence type="ECO:0000256" key="3">
    <source>
        <dbReference type="ARBA" id="ARBA00022454"/>
    </source>
</evidence>
<dbReference type="PANTHER" id="PTHR15459:SF3">
    <property type="entry name" value="POLYAMINE-MODULATED FACTOR 1"/>
    <property type="match status" value="1"/>
</dbReference>
<evidence type="ECO:0000256" key="6">
    <source>
        <dbReference type="ARBA" id="ARBA00022838"/>
    </source>
</evidence>
<dbReference type="Pfam" id="PF03980">
    <property type="entry name" value="Nnf1"/>
    <property type="match status" value="1"/>
</dbReference>
<keyword evidence="6" id="KW-0995">Kinetochore</keyword>
<keyword evidence="7" id="KW-0539">Nucleus</keyword>
<name>A0AA38HGQ3_9TREE</name>
<feature type="compositionally biased region" description="Low complexity" evidence="10">
    <location>
        <begin position="15"/>
        <end position="25"/>
    </location>
</feature>
<protein>
    <submittedName>
        <fullName evidence="11">Uncharacterized protein</fullName>
    </submittedName>
</protein>
<keyword evidence="5" id="KW-0498">Mitosis</keyword>
<dbReference type="GO" id="GO:0005634">
    <property type="term" value="C:nucleus"/>
    <property type="evidence" value="ECO:0007669"/>
    <property type="project" value="UniProtKB-SubCell"/>
</dbReference>
<dbReference type="GO" id="GO:0007059">
    <property type="term" value="P:chromosome segregation"/>
    <property type="evidence" value="ECO:0007669"/>
    <property type="project" value="TreeGrafter"/>
</dbReference>
<dbReference type="AlphaFoldDB" id="A0AA38HGQ3"/>
<evidence type="ECO:0000256" key="8">
    <source>
        <dbReference type="ARBA" id="ARBA00023306"/>
    </source>
</evidence>
<reference evidence="11" key="1">
    <citation type="journal article" date="2022" name="G3 (Bethesda)">
        <title>High quality genome of the basidiomycete yeast Dioszegia hungarica PDD-24b-2 isolated from cloud water.</title>
        <authorList>
            <person name="Jarrige D."/>
            <person name="Haridas S."/>
            <person name="Bleykasten-Grosshans C."/>
            <person name="Joly M."/>
            <person name="Nadalig T."/>
            <person name="Sancelme M."/>
            <person name="Vuilleumier S."/>
            <person name="Grigoriev I.V."/>
            <person name="Amato P."/>
            <person name="Bringel F."/>
        </authorList>
    </citation>
    <scope>NUCLEOTIDE SEQUENCE</scope>
    <source>
        <strain evidence="11">PDD-24b-2</strain>
    </source>
</reference>
<dbReference type="GO" id="GO:0000444">
    <property type="term" value="C:MIS12/MIND type complex"/>
    <property type="evidence" value="ECO:0007669"/>
    <property type="project" value="InterPro"/>
</dbReference>
<dbReference type="GeneID" id="77727010"/>
<keyword evidence="12" id="KW-1185">Reference proteome</keyword>
<evidence type="ECO:0000256" key="5">
    <source>
        <dbReference type="ARBA" id="ARBA00022776"/>
    </source>
</evidence>
<keyword evidence="8" id="KW-0131">Cell cycle</keyword>
<gene>
    <name evidence="11" type="ORF">MKK02DRAFT_29366</name>
</gene>
<dbReference type="InterPro" id="IPR007128">
    <property type="entry name" value="PMF1/Nnf1"/>
</dbReference>
<dbReference type="EMBL" id="JAKWFO010000001">
    <property type="protein sequence ID" value="KAI9639266.1"/>
    <property type="molecule type" value="Genomic_DNA"/>
</dbReference>
<feature type="compositionally biased region" description="Low complexity" evidence="10">
    <location>
        <begin position="190"/>
        <end position="203"/>
    </location>
</feature>
<evidence type="ECO:0000256" key="1">
    <source>
        <dbReference type="ARBA" id="ARBA00004123"/>
    </source>
</evidence>
<evidence type="ECO:0000313" key="11">
    <source>
        <dbReference type="EMBL" id="KAI9639266.1"/>
    </source>
</evidence>
<accession>A0AA38HGQ3</accession>
<evidence type="ECO:0000313" key="12">
    <source>
        <dbReference type="Proteomes" id="UP001164286"/>
    </source>
</evidence>
<feature type="compositionally biased region" description="Polar residues" evidence="10">
    <location>
        <begin position="155"/>
        <end position="172"/>
    </location>
</feature>